<feature type="transmembrane region" description="Helical" evidence="1">
    <location>
        <begin position="278"/>
        <end position="298"/>
    </location>
</feature>
<dbReference type="EMBL" id="FUGD01000219">
    <property type="protein sequence ID" value="SJM38501.1"/>
    <property type="molecule type" value="Genomic_DNA"/>
</dbReference>
<dbReference type="STRING" id="1945520.A1019T_02498"/>
<reference evidence="4" key="1">
    <citation type="submission" date="2017-02" db="EMBL/GenBank/DDBJ databases">
        <authorList>
            <person name="Mornico D."/>
        </authorList>
    </citation>
    <scope>NUCLEOTIDE SEQUENCE [LARGE SCALE GENOMIC DNA]</scope>
</reference>
<evidence type="ECO:0000313" key="3">
    <source>
        <dbReference type="EMBL" id="SJM38501.1"/>
    </source>
</evidence>
<feature type="domain" description="EamA" evidence="2">
    <location>
        <begin position="161"/>
        <end position="291"/>
    </location>
</feature>
<accession>A0A1R4EJ07</accession>
<dbReference type="RefSeq" id="WP_077449839.1">
    <property type="nucleotide sequence ID" value="NZ_FUGD01000219.1"/>
</dbReference>
<protein>
    <submittedName>
        <fullName evidence="3">EamA-like transporter family protein</fullName>
    </submittedName>
</protein>
<feature type="domain" description="EamA" evidence="2">
    <location>
        <begin position="6"/>
        <end position="140"/>
    </location>
</feature>
<keyword evidence="4" id="KW-1185">Reference proteome</keyword>
<sequence>MHKKIIGISLVILFNILSGVQAVYLSGLLKEANVYATLCICFSFVTIVFILINVISNKPIKSSVKKNYANLVIINVTTLGNWLTFFIALKYIEPAMSSALANSIAPTVTLFATYFFLKGSFPKLSQLLVSLGIFLSMGIMIFVTIAGKSASGTTDISYLWLGVIASLICGVSIAFTNIVSKKLNISGINAKEIMMYRFVLLIIVCGVVAGSDVIIETLKTLLLPLLFISIIGNVIPLFSLQLSIEKLEPITVSLLLVLAPIFYLIIQVFDKNIPISPISWIAISISIVFVAIGTLTNLKVSKT</sequence>
<feature type="transmembrane region" description="Helical" evidence="1">
    <location>
        <begin position="158"/>
        <end position="178"/>
    </location>
</feature>
<feature type="transmembrane region" description="Helical" evidence="1">
    <location>
        <begin position="247"/>
        <end position="266"/>
    </location>
</feature>
<dbReference type="Proteomes" id="UP000188169">
    <property type="component" value="Unassembled WGS sequence"/>
</dbReference>
<dbReference type="OrthoDB" id="6847955at2"/>
<dbReference type="AlphaFoldDB" id="A0A1R4EJ07"/>
<feature type="transmembrane region" description="Helical" evidence="1">
    <location>
        <begin position="124"/>
        <end position="146"/>
    </location>
</feature>
<feature type="transmembrane region" description="Helical" evidence="1">
    <location>
        <begin position="198"/>
        <end position="215"/>
    </location>
</feature>
<organism evidence="3 4">
    <name type="scientific">Psychrobacter pasteurii</name>
    <dbReference type="NCBI Taxonomy" id="1945520"/>
    <lineage>
        <taxon>Bacteria</taxon>
        <taxon>Pseudomonadati</taxon>
        <taxon>Pseudomonadota</taxon>
        <taxon>Gammaproteobacteria</taxon>
        <taxon>Moraxellales</taxon>
        <taxon>Moraxellaceae</taxon>
        <taxon>Psychrobacter</taxon>
    </lineage>
</organism>
<feature type="transmembrane region" description="Helical" evidence="1">
    <location>
        <begin position="68"/>
        <end position="89"/>
    </location>
</feature>
<name>A0A1R4EJ07_9GAMM</name>
<feature type="transmembrane region" description="Helical" evidence="1">
    <location>
        <begin position="32"/>
        <end position="56"/>
    </location>
</feature>
<evidence type="ECO:0000256" key="1">
    <source>
        <dbReference type="SAM" id="Phobius"/>
    </source>
</evidence>
<evidence type="ECO:0000313" key="4">
    <source>
        <dbReference type="Proteomes" id="UP000188169"/>
    </source>
</evidence>
<feature type="transmembrane region" description="Helical" evidence="1">
    <location>
        <begin position="221"/>
        <end position="240"/>
    </location>
</feature>
<evidence type="ECO:0000259" key="2">
    <source>
        <dbReference type="Pfam" id="PF00892"/>
    </source>
</evidence>
<keyword evidence="1" id="KW-1133">Transmembrane helix</keyword>
<keyword evidence="1" id="KW-0812">Transmembrane</keyword>
<gene>
    <name evidence="3" type="ORF">A1019T_02498</name>
</gene>
<dbReference type="Pfam" id="PF00892">
    <property type="entry name" value="EamA"/>
    <property type="match status" value="2"/>
</dbReference>
<feature type="transmembrane region" description="Helical" evidence="1">
    <location>
        <begin position="95"/>
        <end position="117"/>
    </location>
</feature>
<keyword evidence="1" id="KW-0472">Membrane</keyword>
<proteinExistence type="predicted"/>
<dbReference type="InterPro" id="IPR000620">
    <property type="entry name" value="EamA_dom"/>
</dbReference>
<dbReference type="GO" id="GO:0016020">
    <property type="term" value="C:membrane"/>
    <property type="evidence" value="ECO:0007669"/>
    <property type="project" value="InterPro"/>
</dbReference>